<gene>
    <name evidence="1" type="ORF">CYPRO_1456</name>
</gene>
<sequence>MHPGILLLLLLFQFSPTDPEAPYEHIVRQYTINDGLPLNAVQQIVQGRDGFLYMATYDGLVRFDGYAFKVFNRINTYGLSTNRLLSLGFDEHGKLWLASPYGNLSAFDGVSFTNHDQTDLRELPFLEGFDDIANQVGRLGSALGGAIPFLTNHELADGTPIRIDSTAVTINNQIVLGNQELRGGFEDEEGTVWVYTRNNGLFQIRESRVRNFSDRNGISFENTYSVFEPNPQELWIKGFMNFAIRYDGNTGTINNFNIINGENRSFQYMFADPLDGSVYAYSEAVGLRKFTDGEWPEISWFSSLFGRAEPERPGIHATHRTQNGDLFIGTAHGLIVDQNGTSEWVKDKTGHNFRWVRTIRETEDGLLWMGTNGFGIYQLNPADWSWRQFTTANGLSSDFIRDIHFSHPDTLWLATQDRGLNRIILDDDGFISDSAQILPANGLLNHGLHRIIADAYGYLWVNSNGGIMLFEEENLNAYASGLTRQLLTRIIHN</sequence>
<keyword evidence="2" id="KW-1185">Reference proteome</keyword>
<dbReference type="SUPFAM" id="SSF50998">
    <property type="entry name" value="Quinoprotein alcohol dehydrogenase-like"/>
    <property type="match status" value="1"/>
</dbReference>
<evidence type="ECO:0000313" key="2">
    <source>
        <dbReference type="Proteomes" id="UP000254808"/>
    </source>
</evidence>
<dbReference type="InterPro" id="IPR011047">
    <property type="entry name" value="Quinoprotein_ADH-like_sf"/>
</dbReference>
<proteinExistence type="predicted"/>
<reference evidence="1 2" key="1">
    <citation type="submission" date="2018-03" db="EMBL/GenBank/DDBJ databases">
        <title>Phenotypic and genomic properties of Cyclonatronum proteinivorum gen. nov., sp. nov., a haloalkaliphilic bacteroidete from soda lakes possessing Na+-translocating rhodopsin.</title>
        <authorList>
            <person name="Toshchakov S.V."/>
            <person name="Korzhenkov A."/>
            <person name="Samarov N.I."/>
            <person name="Kublanov I.V."/>
            <person name="Muntyan M.S."/>
            <person name="Sorokin D.Y."/>
        </authorList>
    </citation>
    <scope>NUCLEOTIDE SEQUENCE [LARGE SCALE GENOMIC DNA]</scope>
    <source>
        <strain evidence="1 2">Omega</strain>
    </source>
</reference>
<accession>A0A345UJR0</accession>
<dbReference type="OrthoDB" id="681130at2"/>
<dbReference type="AlphaFoldDB" id="A0A345UJR0"/>
<organism evidence="1 2">
    <name type="scientific">Cyclonatronum proteinivorum</name>
    <dbReference type="NCBI Taxonomy" id="1457365"/>
    <lineage>
        <taxon>Bacteria</taxon>
        <taxon>Pseudomonadati</taxon>
        <taxon>Balneolota</taxon>
        <taxon>Balneolia</taxon>
        <taxon>Balneolales</taxon>
        <taxon>Cyclonatronaceae</taxon>
        <taxon>Cyclonatronum</taxon>
    </lineage>
</organism>
<dbReference type="RefSeq" id="WP_114983977.1">
    <property type="nucleotide sequence ID" value="NZ_CP027806.1"/>
</dbReference>
<dbReference type="KEGG" id="cprv:CYPRO_1456"/>
<dbReference type="InterPro" id="IPR015943">
    <property type="entry name" value="WD40/YVTN_repeat-like_dom_sf"/>
</dbReference>
<dbReference type="Proteomes" id="UP000254808">
    <property type="component" value="Chromosome"/>
</dbReference>
<protein>
    <submittedName>
        <fullName evidence="1">Ligand-binding sensor domain-containing protein</fullName>
    </submittedName>
</protein>
<dbReference type="Gene3D" id="2.130.10.10">
    <property type="entry name" value="YVTN repeat-like/Quinoprotein amine dehydrogenase"/>
    <property type="match status" value="2"/>
</dbReference>
<dbReference type="EMBL" id="CP027806">
    <property type="protein sequence ID" value="AXJ00712.1"/>
    <property type="molecule type" value="Genomic_DNA"/>
</dbReference>
<evidence type="ECO:0000313" key="1">
    <source>
        <dbReference type="EMBL" id="AXJ00712.1"/>
    </source>
</evidence>
<name>A0A345UJR0_9BACT</name>